<name>A0A843UX33_COLES</name>
<dbReference type="EMBL" id="NMUH01001034">
    <property type="protein sequence ID" value="MQL88161.1"/>
    <property type="molecule type" value="Genomic_DNA"/>
</dbReference>
<gene>
    <name evidence="2" type="ORF">Taro_020717</name>
</gene>
<feature type="region of interest" description="Disordered" evidence="1">
    <location>
        <begin position="124"/>
        <end position="143"/>
    </location>
</feature>
<dbReference type="AlphaFoldDB" id="A0A843UX33"/>
<dbReference type="PANTHER" id="PTHR33132:SF145">
    <property type="entry name" value="OS04G0403900 PROTEIN"/>
    <property type="match status" value="1"/>
</dbReference>
<feature type="region of interest" description="Disordered" evidence="1">
    <location>
        <begin position="61"/>
        <end position="95"/>
    </location>
</feature>
<accession>A0A843UX33</accession>
<proteinExistence type="predicted"/>
<keyword evidence="3" id="KW-1185">Reference proteome</keyword>
<organism evidence="2 3">
    <name type="scientific">Colocasia esculenta</name>
    <name type="common">Wild taro</name>
    <name type="synonym">Arum esculentum</name>
    <dbReference type="NCBI Taxonomy" id="4460"/>
    <lineage>
        <taxon>Eukaryota</taxon>
        <taxon>Viridiplantae</taxon>
        <taxon>Streptophyta</taxon>
        <taxon>Embryophyta</taxon>
        <taxon>Tracheophyta</taxon>
        <taxon>Spermatophyta</taxon>
        <taxon>Magnoliopsida</taxon>
        <taxon>Liliopsida</taxon>
        <taxon>Araceae</taxon>
        <taxon>Aroideae</taxon>
        <taxon>Colocasieae</taxon>
        <taxon>Colocasia</taxon>
    </lineage>
</organism>
<protein>
    <submittedName>
        <fullName evidence="2">Uncharacterized protein</fullName>
    </submittedName>
</protein>
<evidence type="ECO:0000313" key="2">
    <source>
        <dbReference type="EMBL" id="MQL88161.1"/>
    </source>
</evidence>
<feature type="compositionally biased region" description="Polar residues" evidence="1">
    <location>
        <begin position="65"/>
        <end position="74"/>
    </location>
</feature>
<sequence>MASVRWAGEMNGQLPGAASPLYINTNARLSKEQFLPILLSEALLISSQGMASTFIAATGKDHTRPNQISPQNSFKKGCSANPQPPSPSCTQGHDHPGGGGLPKCVCAPATHAGSFKCRLHRVNSHGHSTPTTPPSSSSALPTGTIEAQCGQDLSNMPAVNRRNATRFYGREIQTWQEAVLQLPA</sequence>
<evidence type="ECO:0000256" key="1">
    <source>
        <dbReference type="SAM" id="MobiDB-lite"/>
    </source>
</evidence>
<comment type="caution">
    <text evidence="2">The sequence shown here is derived from an EMBL/GenBank/DDBJ whole genome shotgun (WGS) entry which is preliminary data.</text>
</comment>
<evidence type="ECO:0000313" key="3">
    <source>
        <dbReference type="Proteomes" id="UP000652761"/>
    </source>
</evidence>
<reference evidence="2" key="1">
    <citation type="submission" date="2017-07" db="EMBL/GenBank/DDBJ databases">
        <title>Taro Niue Genome Assembly and Annotation.</title>
        <authorList>
            <person name="Atibalentja N."/>
            <person name="Keating K."/>
            <person name="Fields C.J."/>
        </authorList>
    </citation>
    <scope>NUCLEOTIDE SEQUENCE</scope>
    <source>
        <strain evidence="2">Niue_2</strain>
        <tissue evidence="2">Leaf</tissue>
    </source>
</reference>
<dbReference type="OrthoDB" id="1932391at2759"/>
<dbReference type="PANTHER" id="PTHR33132">
    <property type="entry name" value="OSJNBB0118P14.9 PROTEIN"/>
    <property type="match status" value="1"/>
</dbReference>
<dbReference type="Proteomes" id="UP000652761">
    <property type="component" value="Unassembled WGS sequence"/>
</dbReference>
<feature type="compositionally biased region" description="Low complexity" evidence="1">
    <location>
        <begin position="128"/>
        <end position="138"/>
    </location>
</feature>